<protein>
    <submittedName>
        <fullName evidence="5">Transcriptional regulator, TetR family</fullName>
    </submittedName>
</protein>
<dbReference type="AlphaFoldDB" id="A0A1I3VTP9"/>
<evidence type="ECO:0000256" key="1">
    <source>
        <dbReference type="ARBA" id="ARBA00022491"/>
    </source>
</evidence>
<dbReference type="PANTHER" id="PTHR43479">
    <property type="entry name" value="ACREF/ENVCD OPERON REPRESSOR-RELATED"/>
    <property type="match status" value="1"/>
</dbReference>
<dbReference type="OrthoDB" id="153047at2"/>
<keyword evidence="6" id="KW-1185">Reference proteome</keyword>
<keyword evidence="1" id="KW-0678">Repressor</keyword>
<dbReference type="InterPro" id="IPR050624">
    <property type="entry name" value="HTH-type_Tx_Regulator"/>
</dbReference>
<dbReference type="SUPFAM" id="SSF46689">
    <property type="entry name" value="Homeodomain-like"/>
    <property type="match status" value="1"/>
</dbReference>
<accession>A0A1I3VTP9</accession>
<dbReference type="SUPFAM" id="SSF48498">
    <property type="entry name" value="Tetracyclin repressor-like, C-terminal domain"/>
    <property type="match status" value="1"/>
</dbReference>
<evidence type="ECO:0000313" key="5">
    <source>
        <dbReference type="EMBL" id="SFJ98794.1"/>
    </source>
</evidence>
<dbReference type="GO" id="GO:0003677">
    <property type="term" value="F:DNA binding"/>
    <property type="evidence" value="ECO:0007669"/>
    <property type="project" value="UniProtKB-UniRule"/>
</dbReference>
<feature type="DNA-binding region" description="H-T-H motif" evidence="3">
    <location>
        <begin position="29"/>
        <end position="48"/>
    </location>
</feature>
<gene>
    <name evidence="5" type="ORF">SAMN04487936_10638</name>
</gene>
<reference evidence="6" key="1">
    <citation type="submission" date="2016-10" db="EMBL/GenBank/DDBJ databases">
        <authorList>
            <person name="Varghese N."/>
            <person name="Submissions S."/>
        </authorList>
    </citation>
    <scope>NUCLEOTIDE SEQUENCE [LARGE SCALE GENOMIC DNA]</scope>
    <source>
        <strain evidence="6">CGMCC 1.3704</strain>
    </source>
</reference>
<organism evidence="5 6">
    <name type="scientific">Halobacillus dabanensis</name>
    <dbReference type="NCBI Taxonomy" id="240302"/>
    <lineage>
        <taxon>Bacteria</taxon>
        <taxon>Bacillati</taxon>
        <taxon>Bacillota</taxon>
        <taxon>Bacilli</taxon>
        <taxon>Bacillales</taxon>
        <taxon>Bacillaceae</taxon>
        <taxon>Halobacillus</taxon>
    </lineage>
</organism>
<dbReference type="PRINTS" id="PR00455">
    <property type="entry name" value="HTHTETR"/>
</dbReference>
<sequence length="191" mass="22603">MGRKRILTKEEILIATGELIKEEGIHGVHFKKLSDELQVSRSTLYEYFKNKEDLILSYLKNMMDDMNQKIEDLPSEMEPNDKLHRLLYIFLEHAETNNIDQMIRELQSSNKNLAMFYRTKMHEDLMKTYEKMILWIEEAKNKGIWKESSNSELIGDMIFHSILFSNRQKIGVEAMADQLFDMIEYGVGKEK</sequence>
<dbReference type="PROSITE" id="PS50977">
    <property type="entry name" value="HTH_TETR_2"/>
    <property type="match status" value="1"/>
</dbReference>
<proteinExistence type="predicted"/>
<dbReference type="Proteomes" id="UP000183557">
    <property type="component" value="Unassembled WGS sequence"/>
</dbReference>
<keyword evidence="2 3" id="KW-0238">DNA-binding</keyword>
<evidence type="ECO:0000256" key="3">
    <source>
        <dbReference type="PROSITE-ProRule" id="PRU00335"/>
    </source>
</evidence>
<dbReference type="EMBL" id="FOSB01000006">
    <property type="protein sequence ID" value="SFJ98794.1"/>
    <property type="molecule type" value="Genomic_DNA"/>
</dbReference>
<dbReference type="Gene3D" id="1.10.357.10">
    <property type="entry name" value="Tetracycline Repressor, domain 2"/>
    <property type="match status" value="1"/>
</dbReference>
<evidence type="ECO:0000256" key="2">
    <source>
        <dbReference type="ARBA" id="ARBA00023125"/>
    </source>
</evidence>
<feature type="domain" description="HTH tetR-type" evidence="4">
    <location>
        <begin position="6"/>
        <end position="66"/>
    </location>
</feature>
<evidence type="ECO:0000313" key="6">
    <source>
        <dbReference type="Proteomes" id="UP000183557"/>
    </source>
</evidence>
<evidence type="ECO:0000259" key="4">
    <source>
        <dbReference type="PROSITE" id="PS50977"/>
    </source>
</evidence>
<dbReference type="InterPro" id="IPR001647">
    <property type="entry name" value="HTH_TetR"/>
</dbReference>
<dbReference type="Pfam" id="PF00440">
    <property type="entry name" value="TetR_N"/>
    <property type="match status" value="1"/>
</dbReference>
<name>A0A1I3VTP9_HALDA</name>
<dbReference type="InterPro" id="IPR036271">
    <property type="entry name" value="Tet_transcr_reg_TetR-rel_C_sf"/>
</dbReference>
<dbReference type="RefSeq" id="WP_075036659.1">
    <property type="nucleotide sequence ID" value="NZ_FOSB01000006.1"/>
</dbReference>
<dbReference type="InterPro" id="IPR009057">
    <property type="entry name" value="Homeodomain-like_sf"/>
</dbReference>
<dbReference type="PANTHER" id="PTHR43479:SF11">
    <property type="entry name" value="ACREF_ENVCD OPERON REPRESSOR-RELATED"/>
    <property type="match status" value="1"/>
</dbReference>